<dbReference type="Proteomes" id="UP000050791">
    <property type="component" value="Unassembled WGS sequence"/>
</dbReference>
<sequence>MLSTGQTKTKKPICRSKSWKNEKHCKLFHEHDKNNHEIVQISKRTSKSVTVLPYRSKNSQLNDIQFQSNLHCIDHIKQNFHDDLYSSESMSPSSTLTSITPMTSPLYCSKFRNHKLCTCEKMEGENLSSTSLSSSTTTTPSPLPPPPPPLSKSYSSNGHFFTPNQILCNNEHLNLSVKDKCQIDSSNGIISNSECTGNSSFIYNIKSIFNRLVDNLRNRNNLSLSNSISNSNNSVNNSNGNIPNTVKINANGDKISTVKSNRLQISWLTKSTAQEQNRVQQVYTPTSTSVTDDVPIDMTNVNCSDVLGRYKKFNSYNRSKEDQIPDSINMHDQNNELCNKQNLIIDNVNKSNKSEPTTQTQYTNTTKDSNCFGHIHELNQSKIYPNNNQLYPCNSMYKHDHNHSNNETSLLTDSSSNFNQLNSNMKINNKLPYRNSNTFHIKSSNIDHPNKLKHTTYSHNHHHHCVKHCPSSSLTSHSIPVHRMFHSTPPFTLKHLSTIRNMYEQNEYSTKIDNRNYINNNNELSNNEEQSESELSSSSSSSSQLSSFDRPRFYSSNMILLKPPNHHSYMKFKYITEQILLAKSIFDENQSKKRSNSWSVHRGFNLNSYKCERSNNLESEDEFSTDGTGRPSECEFNIPFNDIKLLRCLQKGERKAIYKGQWHGDVDVHIFEDLSRTERKRFWQDITRLMMTRHENIALFMGVCVNPPNFAIVTSACKGISLYTKLHIKREKLSHTNQLYLLRQIANAITYLHTRNNPIVVRRLSSKNIFLKPKMNLYLTDYSIVDCDYQVPDHIPIPLDGLKYIAPELLIHIDKQLKKLYENNCQFIMNKSKFIDLLKYDLSNHKSSTLSTIHLMNIHNIDSLNSFNYKQLMKSHFTKSTLMKSWSNLNNTIDIPKLSKYISLPNLYLSKQLMNNNNNNNNNNNKLMKFIRPHKMNFMKTIRQYISKSEQKNLLINCVHIPIIEFTTYTDIFAFGTIIFEINTRCYPYEELDLCHCIKYLLNGQRDDGRAYCIPSSMKVLMFKCWLNDPSKRPSMNKITQELIENHGLYRRKNSDPVH</sequence>
<dbReference type="InterPro" id="IPR001245">
    <property type="entry name" value="Ser-Thr/Tyr_kinase_cat_dom"/>
</dbReference>
<dbReference type="GO" id="GO:0004674">
    <property type="term" value="F:protein serine/threonine kinase activity"/>
    <property type="evidence" value="ECO:0007669"/>
    <property type="project" value="TreeGrafter"/>
</dbReference>
<dbReference type="GO" id="GO:0005524">
    <property type="term" value="F:ATP binding"/>
    <property type="evidence" value="ECO:0007669"/>
    <property type="project" value="InterPro"/>
</dbReference>
<dbReference type="WBParaSite" id="SMTH1_48610.1">
    <property type="protein sequence ID" value="SMTH1_48610.1"/>
    <property type="gene ID" value="SMTH1_48610"/>
</dbReference>
<dbReference type="Gene3D" id="3.30.200.20">
    <property type="entry name" value="Phosphorylase Kinase, domain 1"/>
    <property type="match status" value="1"/>
</dbReference>
<dbReference type="PANTHER" id="PTHR44329">
    <property type="entry name" value="SERINE/THREONINE-PROTEIN KINASE TNNI3K-RELATED"/>
    <property type="match status" value="1"/>
</dbReference>
<dbReference type="PANTHER" id="PTHR44329:SF253">
    <property type="entry name" value="KINASE SUPPRESSOR OF RAS 2"/>
    <property type="match status" value="1"/>
</dbReference>
<evidence type="ECO:0000313" key="3">
    <source>
        <dbReference type="Proteomes" id="UP000050791"/>
    </source>
</evidence>
<evidence type="ECO:0000313" key="4">
    <source>
        <dbReference type="WBParaSite" id="SMTH1_48610.1"/>
    </source>
</evidence>
<reference evidence="4" key="1">
    <citation type="submission" date="2023-11" db="UniProtKB">
        <authorList>
            <consortium name="WormBaseParasite"/>
        </authorList>
    </citation>
    <scope>IDENTIFICATION</scope>
</reference>
<dbReference type="InterPro" id="IPR051681">
    <property type="entry name" value="Ser/Thr_Kinases-Pseudokinases"/>
</dbReference>
<organism evidence="3 4">
    <name type="scientific">Schistosoma mattheei</name>
    <dbReference type="NCBI Taxonomy" id="31246"/>
    <lineage>
        <taxon>Eukaryota</taxon>
        <taxon>Metazoa</taxon>
        <taxon>Spiralia</taxon>
        <taxon>Lophotrochozoa</taxon>
        <taxon>Platyhelminthes</taxon>
        <taxon>Trematoda</taxon>
        <taxon>Digenea</taxon>
        <taxon>Strigeidida</taxon>
        <taxon>Schistosomatoidea</taxon>
        <taxon>Schistosomatidae</taxon>
        <taxon>Schistosoma</taxon>
    </lineage>
</organism>
<feature type="region of interest" description="Disordered" evidence="1">
    <location>
        <begin position="519"/>
        <end position="547"/>
    </location>
</feature>
<evidence type="ECO:0000256" key="1">
    <source>
        <dbReference type="SAM" id="MobiDB-lite"/>
    </source>
</evidence>
<dbReference type="InterPro" id="IPR000719">
    <property type="entry name" value="Prot_kinase_dom"/>
</dbReference>
<dbReference type="AlphaFoldDB" id="A0AA85BEH4"/>
<feature type="compositionally biased region" description="Pro residues" evidence="1">
    <location>
        <begin position="141"/>
        <end position="150"/>
    </location>
</feature>
<dbReference type="PROSITE" id="PS50011">
    <property type="entry name" value="PROTEIN_KINASE_DOM"/>
    <property type="match status" value="1"/>
</dbReference>
<dbReference type="SUPFAM" id="SSF56112">
    <property type="entry name" value="Protein kinase-like (PK-like)"/>
    <property type="match status" value="2"/>
</dbReference>
<dbReference type="Gene3D" id="1.10.510.10">
    <property type="entry name" value="Transferase(Phosphotransferase) domain 1"/>
    <property type="match status" value="2"/>
</dbReference>
<feature type="compositionally biased region" description="Low complexity" evidence="1">
    <location>
        <begin position="128"/>
        <end position="140"/>
    </location>
</feature>
<protein>
    <recommendedName>
        <fullName evidence="2">Protein kinase domain-containing protein</fullName>
    </recommendedName>
</protein>
<dbReference type="Pfam" id="PF07714">
    <property type="entry name" value="PK_Tyr_Ser-Thr"/>
    <property type="match status" value="2"/>
</dbReference>
<evidence type="ECO:0000259" key="2">
    <source>
        <dbReference type="PROSITE" id="PS50011"/>
    </source>
</evidence>
<name>A0AA85BEH4_9TREM</name>
<feature type="domain" description="Protein kinase" evidence="2">
    <location>
        <begin position="643"/>
        <end position="1050"/>
    </location>
</feature>
<proteinExistence type="predicted"/>
<dbReference type="InterPro" id="IPR011009">
    <property type="entry name" value="Kinase-like_dom_sf"/>
</dbReference>
<feature type="region of interest" description="Disordered" evidence="1">
    <location>
        <begin position="128"/>
        <end position="155"/>
    </location>
</feature>
<accession>A0AA85BEH4</accession>